<keyword evidence="3" id="KW-1185">Reference proteome</keyword>
<dbReference type="Gene3D" id="1.10.287.850">
    <property type="entry name" value="HP0062-like domain"/>
    <property type="match status" value="1"/>
</dbReference>
<dbReference type="EMBL" id="VTZN01000143">
    <property type="protein sequence ID" value="KAA1248632.1"/>
    <property type="molecule type" value="Genomic_DNA"/>
</dbReference>
<organism evidence="2 3">
    <name type="scientific">Mycobacterium simiae</name>
    <name type="common">Mycobacterium habana</name>
    <dbReference type="NCBI Taxonomy" id="1784"/>
    <lineage>
        <taxon>Bacteria</taxon>
        <taxon>Bacillati</taxon>
        <taxon>Actinomycetota</taxon>
        <taxon>Actinomycetes</taxon>
        <taxon>Mycobacteriales</taxon>
        <taxon>Mycobacteriaceae</taxon>
        <taxon>Mycobacterium</taxon>
        <taxon>Mycobacterium simiae complex</taxon>
    </lineage>
</organism>
<proteinExistence type="predicted"/>
<feature type="domain" description="PE" evidence="1">
    <location>
        <begin position="4"/>
        <end position="33"/>
    </location>
</feature>
<dbReference type="AlphaFoldDB" id="A0A5B1BKH7"/>
<dbReference type="Proteomes" id="UP000324701">
    <property type="component" value="Unassembled WGS sequence"/>
</dbReference>
<evidence type="ECO:0000313" key="3">
    <source>
        <dbReference type="Proteomes" id="UP000324701"/>
    </source>
</evidence>
<gene>
    <name evidence="2" type="ORF">F0Q45_19590</name>
</gene>
<dbReference type="InterPro" id="IPR038332">
    <property type="entry name" value="PPE_sf"/>
</dbReference>
<dbReference type="InterPro" id="IPR000084">
    <property type="entry name" value="PE-PGRS_N"/>
</dbReference>
<evidence type="ECO:0000259" key="1">
    <source>
        <dbReference type="Pfam" id="PF00934"/>
    </source>
</evidence>
<protein>
    <submittedName>
        <fullName evidence="2">PE domain-containing protein</fullName>
    </submittedName>
</protein>
<accession>A0A5B1BKH7</accession>
<sequence>MIGAAAAPTTVVLAAGADEISAVVASLFSGPGRS</sequence>
<reference evidence="2 3" key="1">
    <citation type="submission" date="2019-09" db="EMBL/GenBank/DDBJ databases">
        <title>Report of infection by Mycobacterium simiae a patient suffering from pulmonary tuberculosis.</title>
        <authorList>
            <person name="Mohanty P.S."/>
            <person name="Bansal A.K."/>
            <person name="Singh H."/>
            <person name="Sharma S."/>
            <person name="Patil S.A."/>
            <person name="Upadhaya P."/>
            <person name="Singh P.K."/>
            <person name="Kumar D."/>
            <person name="Kumar S."/>
            <person name="Singh R.K."/>
            <person name="Chaudhary B."/>
        </authorList>
    </citation>
    <scope>NUCLEOTIDE SEQUENCE [LARGE SCALE GENOMIC DNA]</scope>
    <source>
        <strain evidence="2 3">JAL-560-SIM</strain>
    </source>
</reference>
<dbReference type="SUPFAM" id="SSF140459">
    <property type="entry name" value="PE/PPE dimer-like"/>
    <property type="match status" value="1"/>
</dbReference>
<comment type="caution">
    <text evidence="2">The sequence shown here is derived from an EMBL/GenBank/DDBJ whole genome shotgun (WGS) entry which is preliminary data.</text>
</comment>
<evidence type="ECO:0000313" key="2">
    <source>
        <dbReference type="EMBL" id="KAA1248632.1"/>
    </source>
</evidence>
<dbReference type="Pfam" id="PF00934">
    <property type="entry name" value="PE"/>
    <property type="match status" value="1"/>
</dbReference>
<name>A0A5B1BKH7_MYCSI</name>